<dbReference type="InterPro" id="IPR026336">
    <property type="entry name" value="PdeM-like"/>
</dbReference>
<dbReference type="Proteomes" id="UP001329151">
    <property type="component" value="Chromosome"/>
</dbReference>
<name>A0AA86J0C5_9BURK</name>
<dbReference type="Pfam" id="PF00149">
    <property type="entry name" value="Metallophos"/>
    <property type="match status" value="1"/>
</dbReference>
<reference evidence="2 3" key="1">
    <citation type="submission" date="2023-10" db="EMBL/GenBank/DDBJ databases">
        <title>Complete Genome Sequence of Limnobacter thiooxidans CS-K2T, Isolated from freshwater lake sediments in Bavaria, Germany.</title>
        <authorList>
            <person name="Naruki M."/>
            <person name="Watanabe A."/>
            <person name="Warashina T."/>
            <person name="Morita T."/>
            <person name="Arakawa K."/>
        </authorList>
    </citation>
    <scope>NUCLEOTIDE SEQUENCE [LARGE SCALE GENOMIC DNA]</scope>
    <source>
        <strain evidence="2 3">CS-K2</strain>
    </source>
</reference>
<keyword evidence="2" id="KW-0436">Ligase</keyword>
<protein>
    <submittedName>
        <fullName evidence="2">Ligase-associated DNA damage response endonuclease PdeM</fullName>
    </submittedName>
</protein>
<dbReference type="KEGG" id="lto:RGQ30_27280"/>
<gene>
    <name evidence="2" type="primary">pdeM</name>
    <name evidence="2" type="ORF">RGQ30_27280</name>
</gene>
<dbReference type="GO" id="GO:0016787">
    <property type="term" value="F:hydrolase activity"/>
    <property type="evidence" value="ECO:0007669"/>
    <property type="project" value="InterPro"/>
</dbReference>
<evidence type="ECO:0000259" key="1">
    <source>
        <dbReference type="Pfam" id="PF00149"/>
    </source>
</evidence>
<evidence type="ECO:0000313" key="3">
    <source>
        <dbReference type="Proteomes" id="UP001329151"/>
    </source>
</evidence>
<sequence>MILLSEKSPTHVIQTAGGSLALSSRKLIFDPGHRALFVADIHLGKAATFRSLGVPVPAGTTQENLDRLSAAIAEFQPASLYFLGDLLHAKAAHNSDLLGKLLNWRMQHAGVEMTLIRGNHDSKAGDPPADMNIQVVEEPFMLGGFALCHHPQAVPGALALAGHEHPVVVLNGKGRSRARLPCFYLKSDQLILPSFGEFTGGFAVVPQAGELVFPVV</sequence>
<dbReference type="NCBIfam" id="TIGR04123">
    <property type="entry name" value="P_estr_lig_assc"/>
    <property type="match status" value="1"/>
</dbReference>
<dbReference type="SUPFAM" id="SSF56300">
    <property type="entry name" value="Metallo-dependent phosphatases"/>
    <property type="match status" value="1"/>
</dbReference>
<dbReference type="InterPro" id="IPR004843">
    <property type="entry name" value="Calcineurin-like_PHP"/>
</dbReference>
<dbReference type="AlphaFoldDB" id="A0AA86J0C5"/>
<dbReference type="InterPro" id="IPR024173">
    <property type="entry name" value="Pesterase_MJ0037-like"/>
</dbReference>
<dbReference type="PANTHER" id="PTHR39323">
    <property type="entry name" value="BLR1149 PROTEIN"/>
    <property type="match status" value="1"/>
</dbReference>
<accession>A0AA86J0C5</accession>
<keyword evidence="3" id="KW-1185">Reference proteome</keyword>
<dbReference type="GO" id="GO:0016874">
    <property type="term" value="F:ligase activity"/>
    <property type="evidence" value="ECO:0007669"/>
    <property type="project" value="UniProtKB-KW"/>
</dbReference>
<evidence type="ECO:0000313" key="2">
    <source>
        <dbReference type="EMBL" id="BET27227.1"/>
    </source>
</evidence>
<dbReference type="Gene3D" id="3.60.21.10">
    <property type="match status" value="1"/>
</dbReference>
<dbReference type="EMBL" id="AP028947">
    <property type="protein sequence ID" value="BET27227.1"/>
    <property type="molecule type" value="Genomic_DNA"/>
</dbReference>
<dbReference type="GO" id="GO:0004519">
    <property type="term" value="F:endonuclease activity"/>
    <property type="evidence" value="ECO:0007669"/>
    <property type="project" value="UniProtKB-KW"/>
</dbReference>
<dbReference type="PANTHER" id="PTHR39323:SF1">
    <property type="entry name" value="BLR1149 PROTEIN"/>
    <property type="match status" value="1"/>
</dbReference>
<organism evidence="2 3">
    <name type="scientific">Limnobacter thiooxidans</name>
    <dbReference type="NCBI Taxonomy" id="131080"/>
    <lineage>
        <taxon>Bacteria</taxon>
        <taxon>Pseudomonadati</taxon>
        <taxon>Pseudomonadota</taxon>
        <taxon>Betaproteobacteria</taxon>
        <taxon>Burkholderiales</taxon>
        <taxon>Burkholderiaceae</taxon>
        <taxon>Limnobacter</taxon>
    </lineage>
</organism>
<keyword evidence="2" id="KW-0378">Hydrolase</keyword>
<dbReference type="RefSeq" id="WP_130557671.1">
    <property type="nucleotide sequence ID" value="NZ_AP028947.1"/>
</dbReference>
<dbReference type="PIRSF" id="PIRSF000887">
    <property type="entry name" value="Pesterase_MJ0037"/>
    <property type="match status" value="1"/>
</dbReference>
<keyword evidence="2" id="KW-0540">Nuclease</keyword>
<proteinExistence type="predicted"/>
<keyword evidence="2" id="KW-0255">Endonuclease</keyword>
<feature type="domain" description="Calcineurin-like phosphoesterase" evidence="1">
    <location>
        <begin position="34"/>
        <end position="123"/>
    </location>
</feature>
<dbReference type="CDD" id="cd07391">
    <property type="entry name" value="MPP_PF1019"/>
    <property type="match status" value="1"/>
</dbReference>
<dbReference type="InterPro" id="IPR029052">
    <property type="entry name" value="Metallo-depent_PP-like"/>
</dbReference>